<dbReference type="EMBL" id="CH963848">
    <property type="protein sequence ID" value="EDW73793.2"/>
    <property type="molecule type" value="Genomic_DNA"/>
</dbReference>
<dbReference type="HOGENOM" id="CLU_105569_0_0_1"/>
<dbReference type="Proteomes" id="UP000007798">
    <property type="component" value="Unassembled WGS sequence"/>
</dbReference>
<dbReference type="eggNOG" id="ENOG502RWGH">
    <property type="taxonomic scope" value="Eukaryota"/>
</dbReference>
<accession>B4MNV4</accession>
<evidence type="ECO:0000256" key="1">
    <source>
        <dbReference type="SAM" id="MobiDB-lite"/>
    </source>
</evidence>
<dbReference type="OrthoDB" id="7873033at2759"/>
<evidence type="ECO:0000313" key="2">
    <source>
        <dbReference type="EMBL" id="EDW73793.2"/>
    </source>
</evidence>
<protein>
    <recommendedName>
        <fullName evidence="4">WH2 domain-containing protein</fullName>
    </recommendedName>
</protein>
<feature type="compositionally biased region" description="Low complexity" evidence="1">
    <location>
        <begin position="88"/>
        <end position="103"/>
    </location>
</feature>
<feature type="region of interest" description="Disordered" evidence="1">
    <location>
        <begin position="57"/>
        <end position="142"/>
    </location>
</feature>
<evidence type="ECO:0008006" key="4">
    <source>
        <dbReference type="Google" id="ProtNLM"/>
    </source>
</evidence>
<dbReference type="AlphaFoldDB" id="B4MNV4"/>
<gene>
    <name evidence="2" type="primary">Dwil\GK19500</name>
    <name evidence="2" type="ORF">Dwil_GK19500</name>
</gene>
<evidence type="ECO:0000313" key="3">
    <source>
        <dbReference type="Proteomes" id="UP000007798"/>
    </source>
</evidence>
<feature type="non-terminal residue" evidence="2">
    <location>
        <position position="177"/>
    </location>
</feature>
<feature type="compositionally biased region" description="Polar residues" evidence="1">
    <location>
        <begin position="118"/>
        <end position="132"/>
    </location>
</feature>
<keyword evidence="3" id="KW-1185">Reference proteome</keyword>
<sequence length="177" mass="18163">MLVLSVAPIVVGIGAEISGANVRDSAAAATKKTLTSNAALSLFDQLKKGVNLNKLTTIGANSNKSDGDAVTNTSSNIVKPPAPPQPLLLPQSASSASSSSSSSNIDLKPPPKPPRPFNTPSSIGIVQGTKRSSVGGGNGGSILYDNTAKLDINILRSQLYQGSRKTATKGLQQQQQQ</sequence>
<reference evidence="2 3" key="1">
    <citation type="journal article" date="2007" name="Nature">
        <title>Evolution of genes and genomes on the Drosophila phylogeny.</title>
        <authorList>
            <consortium name="Drosophila 12 Genomes Consortium"/>
            <person name="Clark A.G."/>
            <person name="Eisen M.B."/>
            <person name="Smith D.R."/>
            <person name="Bergman C.M."/>
            <person name="Oliver B."/>
            <person name="Markow T.A."/>
            <person name="Kaufman T.C."/>
            <person name="Kellis M."/>
            <person name="Gelbart W."/>
            <person name="Iyer V.N."/>
            <person name="Pollard D.A."/>
            <person name="Sackton T.B."/>
            <person name="Larracuente A.M."/>
            <person name="Singh N.D."/>
            <person name="Abad J.P."/>
            <person name="Abt D.N."/>
            <person name="Adryan B."/>
            <person name="Aguade M."/>
            <person name="Akashi H."/>
            <person name="Anderson W.W."/>
            <person name="Aquadro C.F."/>
            <person name="Ardell D.H."/>
            <person name="Arguello R."/>
            <person name="Artieri C.G."/>
            <person name="Barbash D.A."/>
            <person name="Barker D."/>
            <person name="Barsanti P."/>
            <person name="Batterham P."/>
            <person name="Batzoglou S."/>
            <person name="Begun D."/>
            <person name="Bhutkar A."/>
            <person name="Blanco E."/>
            <person name="Bosak S.A."/>
            <person name="Bradley R.K."/>
            <person name="Brand A.D."/>
            <person name="Brent M.R."/>
            <person name="Brooks A.N."/>
            <person name="Brown R.H."/>
            <person name="Butlin R.K."/>
            <person name="Caggese C."/>
            <person name="Calvi B.R."/>
            <person name="Bernardo de Carvalho A."/>
            <person name="Caspi A."/>
            <person name="Castrezana S."/>
            <person name="Celniker S.E."/>
            <person name="Chang J.L."/>
            <person name="Chapple C."/>
            <person name="Chatterji S."/>
            <person name="Chinwalla A."/>
            <person name="Civetta A."/>
            <person name="Clifton S.W."/>
            <person name="Comeron J.M."/>
            <person name="Costello J.C."/>
            <person name="Coyne J.A."/>
            <person name="Daub J."/>
            <person name="David R.G."/>
            <person name="Delcher A.L."/>
            <person name="Delehaunty K."/>
            <person name="Do C.B."/>
            <person name="Ebling H."/>
            <person name="Edwards K."/>
            <person name="Eickbush T."/>
            <person name="Evans J.D."/>
            <person name="Filipski A."/>
            <person name="Findeiss S."/>
            <person name="Freyhult E."/>
            <person name="Fulton L."/>
            <person name="Fulton R."/>
            <person name="Garcia A.C."/>
            <person name="Gardiner A."/>
            <person name="Garfield D.A."/>
            <person name="Garvin B.E."/>
            <person name="Gibson G."/>
            <person name="Gilbert D."/>
            <person name="Gnerre S."/>
            <person name="Godfrey J."/>
            <person name="Good R."/>
            <person name="Gotea V."/>
            <person name="Gravely B."/>
            <person name="Greenberg A.J."/>
            <person name="Griffiths-Jones S."/>
            <person name="Gross S."/>
            <person name="Guigo R."/>
            <person name="Gustafson E.A."/>
            <person name="Haerty W."/>
            <person name="Hahn M.W."/>
            <person name="Halligan D.L."/>
            <person name="Halpern A.L."/>
            <person name="Halter G.M."/>
            <person name="Han M.V."/>
            <person name="Heger A."/>
            <person name="Hillier L."/>
            <person name="Hinrichs A.S."/>
            <person name="Holmes I."/>
            <person name="Hoskins R.A."/>
            <person name="Hubisz M.J."/>
            <person name="Hultmark D."/>
            <person name="Huntley M.A."/>
            <person name="Jaffe D.B."/>
            <person name="Jagadeeshan S."/>
            <person name="Jeck W.R."/>
            <person name="Johnson J."/>
            <person name="Jones C.D."/>
            <person name="Jordan W.C."/>
            <person name="Karpen G.H."/>
            <person name="Kataoka E."/>
            <person name="Keightley P.D."/>
            <person name="Kheradpour P."/>
            <person name="Kirkness E.F."/>
            <person name="Koerich L.B."/>
            <person name="Kristiansen K."/>
            <person name="Kudrna D."/>
            <person name="Kulathinal R.J."/>
            <person name="Kumar S."/>
            <person name="Kwok R."/>
            <person name="Lander E."/>
            <person name="Langley C.H."/>
            <person name="Lapoint R."/>
            <person name="Lazzaro B.P."/>
            <person name="Lee S.J."/>
            <person name="Levesque L."/>
            <person name="Li R."/>
            <person name="Lin C.F."/>
            <person name="Lin M.F."/>
            <person name="Lindblad-Toh K."/>
            <person name="Llopart A."/>
            <person name="Long M."/>
            <person name="Low L."/>
            <person name="Lozovsky E."/>
            <person name="Lu J."/>
            <person name="Luo M."/>
            <person name="Machado C.A."/>
            <person name="Makalowski W."/>
            <person name="Marzo M."/>
            <person name="Matsuda M."/>
            <person name="Matzkin L."/>
            <person name="McAllister B."/>
            <person name="McBride C.S."/>
            <person name="McKernan B."/>
            <person name="McKernan K."/>
            <person name="Mendez-Lago M."/>
            <person name="Minx P."/>
            <person name="Mollenhauer M.U."/>
            <person name="Montooth K."/>
            <person name="Mount S.M."/>
            <person name="Mu X."/>
            <person name="Myers E."/>
            <person name="Negre B."/>
            <person name="Newfeld S."/>
            <person name="Nielsen R."/>
            <person name="Noor M.A."/>
            <person name="O'Grady P."/>
            <person name="Pachter L."/>
            <person name="Papaceit M."/>
            <person name="Parisi M.J."/>
            <person name="Parisi M."/>
            <person name="Parts L."/>
            <person name="Pedersen J.S."/>
            <person name="Pesole G."/>
            <person name="Phillippy A.M."/>
            <person name="Ponting C.P."/>
            <person name="Pop M."/>
            <person name="Porcelli D."/>
            <person name="Powell J.R."/>
            <person name="Prohaska S."/>
            <person name="Pruitt K."/>
            <person name="Puig M."/>
            <person name="Quesneville H."/>
            <person name="Ram K.R."/>
            <person name="Rand D."/>
            <person name="Rasmussen M.D."/>
            <person name="Reed L.K."/>
            <person name="Reenan R."/>
            <person name="Reily A."/>
            <person name="Remington K.A."/>
            <person name="Rieger T.T."/>
            <person name="Ritchie M.G."/>
            <person name="Robin C."/>
            <person name="Rogers Y.H."/>
            <person name="Rohde C."/>
            <person name="Rozas J."/>
            <person name="Rubenfield M.J."/>
            <person name="Ruiz A."/>
            <person name="Russo S."/>
            <person name="Salzberg S.L."/>
            <person name="Sanchez-Gracia A."/>
            <person name="Saranga D.J."/>
            <person name="Sato H."/>
            <person name="Schaeffer S.W."/>
            <person name="Schatz M.C."/>
            <person name="Schlenke T."/>
            <person name="Schwartz R."/>
            <person name="Segarra C."/>
            <person name="Singh R.S."/>
            <person name="Sirot L."/>
            <person name="Sirota M."/>
            <person name="Sisneros N.B."/>
            <person name="Smith C.D."/>
            <person name="Smith T.F."/>
            <person name="Spieth J."/>
            <person name="Stage D.E."/>
            <person name="Stark A."/>
            <person name="Stephan W."/>
            <person name="Strausberg R.L."/>
            <person name="Strempel S."/>
            <person name="Sturgill D."/>
            <person name="Sutton G."/>
            <person name="Sutton G.G."/>
            <person name="Tao W."/>
            <person name="Teichmann S."/>
            <person name="Tobari Y.N."/>
            <person name="Tomimura Y."/>
            <person name="Tsolas J.M."/>
            <person name="Valente V.L."/>
            <person name="Venter E."/>
            <person name="Venter J.C."/>
            <person name="Vicario S."/>
            <person name="Vieira F.G."/>
            <person name="Vilella A.J."/>
            <person name="Villasante A."/>
            <person name="Walenz B."/>
            <person name="Wang J."/>
            <person name="Wasserman M."/>
            <person name="Watts T."/>
            <person name="Wilson D."/>
            <person name="Wilson R.K."/>
            <person name="Wing R.A."/>
            <person name="Wolfner M.F."/>
            <person name="Wong A."/>
            <person name="Wong G.K."/>
            <person name="Wu C.I."/>
            <person name="Wu G."/>
            <person name="Yamamoto D."/>
            <person name="Yang H.P."/>
            <person name="Yang S.P."/>
            <person name="Yorke J.A."/>
            <person name="Yoshida K."/>
            <person name="Zdobnov E."/>
            <person name="Zhang P."/>
            <person name="Zhang Y."/>
            <person name="Zimin A.V."/>
            <person name="Baldwin J."/>
            <person name="Abdouelleil A."/>
            <person name="Abdulkadir J."/>
            <person name="Abebe A."/>
            <person name="Abera B."/>
            <person name="Abreu J."/>
            <person name="Acer S.C."/>
            <person name="Aftuck L."/>
            <person name="Alexander A."/>
            <person name="An P."/>
            <person name="Anderson E."/>
            <person name="Anderson S."/>
            <person name="Arachi H."/>
            <person name="Azer M."/>
            <person name="Bachantsang P."/>
            <person name="Barry A."/>
            <person name="Bayul T."/>
            <person name="Berlin A."/>
            <person name="Bessette D."/>
            <person name="Bloom T."/>
            <person name="Blye J."/>
            <person name="Boguslavskiy L."/>
            <person name="Bonnet C."/>
            <person name="Boukhgalter B."/>
            <person name="Bourzgui I."/>
            <person name="Brown A."/>
            <person name="Cahill P."/>
            <person name="Channer S."/>
            <person name="Cheshatsang Y."/>
            <person name="Chuda L."/>
            <person name="Citroen M."/>
            <person name="Collymore A."/>
            <person name="Cooke P."/>
            <person name="Costello M."/>
            <person name="D'Aco K."/>
            <person name="Daza R."/>
            <person name="De Haan G."/>
            <person name="DeGray S."/>
            <person name="DeMaso C."/>
            <person name="Dhargay N."/>
            <person name="Dooley K."/>
            <person name="Dooley E."/>
            <person name="Doricent M."/>
            <person name="Dorje P."/>
            <person name="Dorjee K."/>
            <person name="Dupes A."/>
            <person name="Elong R."/>
            <person name="Falk J."/>
            <person name="Farina A."/>
            <person name="Faro S."/>
            <person name="Ferguson D."/>
            <person name="Fisher S."/>
            <person name="Foley C.D."/>
            <person name="Franke A."/>
            <person name="Friedrich D."/>
            <person name="Gadbois L."/>
            <person name="Gearin G."/>
            <person name="Gearin C.R."/>
            <person name="Giannoukos G."/>
            <person name="Goode T."/>
            <person name="Graham J."/>
            <person name="Grandbois E."/>
            <person name="Grewal S."/>
            <person name="Gyaltsen K."/>
            <person name="Hafez N."/>
            <person name="Hagos B."/>
            <person name="Hall J."/>
            <person name="Henson C."/>
            <person name="Hollinger A."/>
            <person name="Honan T."/>
            <person name="Huard M.D."/>
            <person name="Hughes L."/>
            <person name="Hurhula B."/>
            <person name="Husby M.E."/>
            <person name="Kamat A."/>
            <person name="Kanga B."/>
            <person name="Kashin S."/>
            <person name="Khazanovich D."/>
            <person name="Kisner P."/>
            <person name="Lance K."/>
            <person name="Lara M."/>
            <person name="Lee W."/>
            <person name="Lennon N."/>
            <person name="Letendre F."/>
            <person name="LeVine R."/>
            <person name="Lipovsky A."/>
            <person name="Liu X."/>
            <person name="Liu J."/>
            <person name="Liu S."/>
            <person name="Lokyitsang T."/>
            <person name="Lokyitsang Y."/>
            <person name="Lubonja R."/>
            <person name="Lui A."/>
            <person name="MacDonald P."/>
            <person name="Magnisalis V."/>
            <person name="Maru K."/>
            <person name="Matthews C."/>
            <person name="McCusker W."/>
            <person name="McDonough S."/>
            <person name="Mehta T."/>
            <person name="Meldrim J."/>
            <person name="Meneus L."/>
            <person name="Mihai O."/>
            <person name="Mihalev A."/>
            <person name="Mihova T."/>
            <person name="Mittelman R."/>
            <person name="Mlenga V."/>
            <person name="Montmayeur A."/>
            <person name="Mulrain L."/>
            <person name="Navidi A."/>
            <person name="Naylor J."/>
            <person name="Negash T."/>
            <person name="Nguyen T."/>
            <person name="Nguyen N."/>
            <person name="Nicol R."/>
            <person name="Norbu C."/>
            <person name="Norbu N."/>
            <person name="Novod N."/>
            <person name="O'Neill B."/>
            <person name="Osman S."/>
            <person name="Markiewicz E."/>
            <person name="Oyono O.L."/>
            <person name="Patti C."/>
            <person name="Phunkhang P."/>
            <person name="Pierre F."/>
            <person name="Priest M."/>
            <person name="Raghuraman S."/>
            <person name="Rege F."/>
            <person name="Reyes R."/>
            <person name="Rise C."/>
            <person name="Rogov P."/>
            <person name="Ross K."/>
            <person name="Ryan E."/>
            <person name="Settipalli S."/>
            <person name="Shea T."/>
            <person name="Sherpa N."/>
            <person name="Shi L."/>
            <person name="Shih D."/>
            <person name="Sparrow T."/>
            <person name="Spaulding J."/>
            <person name="Stalker J."/>
            <person name="Stange-Thomann N."/>
            <person name="Stavropoulos S."/>
            <person name="Stone C."/>
            <person name="Strader C."/>
            <person name="Tesfaye S."/>
            <person name="Thomson T."/>
            <person name="Thoulutsang Y."/>
            <person name="Thoulutsang D."/>
            <person name="Topham K."/>
            <person name="Topping I."/>
            <person name="Tsamla T."/>
            <person name="Vassiliev H."/>
            <person name="Vo A."/>
            <person name="Wangchuk T."/>
            <person name="Wangdi T."/>
            <person name="Weiand M."/>
            <person name="Wilkinson J."/>
            <person name="Wilson A."/>
            <person name="Yadav S."/>
            <person name="Young G."/>
            <person name="Yu Q."/>
            <person name="Zembek L."/>
            <person name="Zhong D."/>
            <person name="Zimmer A."/>
            <person name="Zwirko Z."/>
            <person name="Jaffe D.B."/>
            <person name="Alvarez P."/>
            <person name="Brockman W."/>
            <person name="Butler J."/>
            <person name="Chin C."/>
            <person name="Gnerre S."/>
            <person name="Grabherr M."/>
            <person name="Kleber M."/>
            <person name="Mauceli E."/>
            <person name="MacCallum I."/>
        </authorList>
    </citation>
    <scope>NUCLEOTIDE SEQUENCE [LARGE SCALE GENOMIC DNA]</scope>
    <source>
        <strain evidence="3">Tucson 14030-0811.24</strain>
    </source>
</reference>
<proteinExistence type="predicted"/>
<feature type="compositionally biased region" description="Polar residues" evidence="1">
    <location>
        <begin position="57"/>
        <end position="77"/>
    </location>
</feature>
<organism evidence="2 3">
    <name type="scientific">Drosophila willistoni</name>
    <name type="common">Fruit fly</name>
    <dbReference type="NCBI Taxonomy" id="7260"/>
    <lineage>
        <taxon>Eukaryota</taxon>
        <taxon>Metazoa</taxon>
        <taxon>Ecdysozoa</taxon>
        <taxon>Arthropoda</taxon>
        <taxon>Hexapoda</taxon>
        <taxon>Insecta</taxon>
        <taxon>Pterygota</taxon>
        <taxon>Neoptera</taxon>
        <taxon>Endopterygota</taxon>
        <taxon>Diptera</taxon>
        <taxon>Brachycera</taxon>
        <taxon>Muscomorpha</taxon>
        <taxon>Ephydroidea</taxon>
        <taxon>Drosophilidae</taxon>
        <taxon>Drosophila</taxon>
        <taxon>Sophophora</taxon>
    </lineage>
</organism>
<feature type="compositionally biased region" description="Pro residues" evidence="1">
    <location>
        <begin position="108"/>
        <end position="117"/>
    </location>
</feature>
<name>B4MNV4_DROWI</name>
<dbReference type="InParanoid" id="B4MNV4"/>